<evidence type="ECO:0000313" key="10">
    <source>
        <dbReference type="Proteomes" id="UP000217199"/>
    </source>
</evidence>
<evidence type="ECO:0000256" key="4">
    <source>
        <dbReference type="ARBA" id="ARBA00022729"/>
    </source>
</evidence>
<organism evidence="9 10">
    <name type="scientific">Pyrrhoderma noxium</name>
    <dbReference type="NCBI Taxonomy" id="2282107"/>
    <lineage>
        <taxon>Eukaryota</taxon>
        <taxon>Fungi</taxon>
        <taxon>Dikarya</taxon>
        <taxon>Basidiomycota</taxon>
        <taxon>Agaricomycotina</taxon>
        <taxon>Agaricomycetes</taxon>
        <taxon>Hymenochaetales</taxon>
        <taxon>Hymenochaetaceae</taxon>
        <taxon>Pyrrhoderma</taxon>
    </lineage>
</organism>
<evidence type="ECO:0000256" key="3">
    <source>
        <dbReference type="ARBA" id="ARBA00022622"/>
    </source>
</evidence>
<evidence type="ECO:0000256" key="2">
    <source>
        <dbReference type="ARBA" id="ARBA00022475"/>
    </source>
</evidence>
<keyword evidence="5" id="KW-0472">Membrane</keyword>
<name>A0A286URX2_9AGAM</name>
<dbReference type="GO" id="GO:0098552">
    <property type="term" value="C:side of membrane"/>
    <property type="evidence" value="ECO:0007669"/>
    <property type="project" value="UniProtKB-KW"/>
</dbReference>
<dbReference type="Pfam" id="PF20238">
    <property type="entry name" value="BIM1-like_dom"/>
    <property type="match status" value="1"/>
</dbReference>
<comment type="subcellular location">
    <subcellularLocation>
        <location evidence="1">Cell membrane</location>
        <topology evidence="1">Lipid-anchor</topology>
        <topology evidence="1">GPI-anchor</topology>
    </subcellularLocation>
</comment>
<reference evidence="9 10" key="1">
    <citation type="journal article" date="2017" name="Mol. Ecol.">
        <title>Comparative and population genomic landscape of Phellinus noxius: A hypervariable fungus causing root rot in trees.</title>
        <authorList>
            <person name="Chung C.L."/>
            <person name="Lee T.J."/>
            <person name="Akiba M."/>
            <person name="Lee H.H."/>
            <person name="Kuo T.H."/>
            <person name="Liu D."/>
            <person name="Ke H.M."/>
            <person name="Yokoi T."/>
            <person name="Roa M.B."/>
            <person name="Lu M.J."/>
            <person name="Chang Y.Y."/>
            <person name="Ann P.J."/>
            <person name="Tsai J.N."/>
            <person name="Chen C.Y."/>
            <person name="Tzean S.S."/>
            <person name="Ota Y."/>
            <person name="Hattori T."/>
            <person name="Sahashi N."/>
            <person name="Liou R.F."/>
            <person name="Kikuchi T."/>
            <person name="Tsai I.J."/>
        </authorList>
    </citation>
    <scope>NUCLEOTIDE SEQUENCE [LARGE SCALE GENOMIC DNA]</scope>
    <source>
        <strain evidence="9 10">FFPRI411160</strain>
    </source>
</reference>
<gene>
    <name evidence="9" type="ORF">PNOK_0225900</name>
</gene>
<evidence type="ECO:0000256" key="1">
    <source>
        <dbReference type="ARBA" id="ARBA00004609"/>
    </source>
</evidence>
<keyword evidence="6" id="KW-0325">Glycoprotein</keyword>
<dbReference type="PANTHER" id="PTHR34992:SF11">
    <property type="entry name" value="COPPER ACQUISITION FACTOR BIM1-LIKE DOMAIN-CONTAINING PROTEIN"/>
    <property type="match status" value="1"/>
</dbReference>
<dbReference type="OrthoDB" id="2146436at2759"/>
<evidence type="ECO:0000256" key="5">
    <source>
        <dbReference type="ARBA" id="ARBA00023136"/>
    </source>
</evidence>
<dbReference type="AlphaFoldDB" id="A0A286URX2"/>
<keyword evidence="10" id="KW-1185">Reference proteome</keyword>
<keyword evidence="4" id="KW-0732">Signal</keyword>
<proteinExistence type="predicted"/>
<dbReference type="InterPro" id="IPR046936">
    <property type="entry name" value="BIM1-like"/>
</dbReference>
<dbReference type="STRING" id="2282107.A0A286URX2"/>
<evidence type="ECO:0000256" key="7">
    <source>
        <dbReference type="ARBA" id="ARBA00023288"/>
    </source>
</evidence>
<evidence type="ECO:0000256" key="6">
    <source>
        <dbReference type="ARBA" id="ARBA00023180"/>
    </source>
</evidence>
<protein>
    <recommendedName>
        <fullName evidence="8">Copper acquisition factor BIM1-like domain-containing protein</fullName>
    </recommendedName>
</protein>
<comment type="caution">
    <text evidence="9">The sequence shown here is derived from an EMBL/GenBank/DDBJ whole genome shotgun (WGS) entry which is preliminary data.</text>
</comment>
<evidence type="ECO:0000313" key="9">
    <source>
        <dbReference type="EMBL" id="PAV22302.1"/>
    </source>
</evidence>
<sequence>MALLSFIAMVSAHYRIQYPEPRGTYESEAQLTFCDGYTDATGVRSDFPLGTGGLIQLNNSHSHWTAAVLISVEQNPSSFEDFNQTSDGTELPLAVSWFSTEGAGSVCIPVDIESLGISGIGDGSNVTLQTMLTGGDGNLFQCVDLTLRKDFSVPSNITCTRTVNGTVDTAVSSSDSDSSTSTSSAQKLVTTISGFLGIALAAVLI</sequence>
<dbReference type="InParanoid" id="A0A286URX2"/>
<dbReference type="GO" id="GO:0005886">
    <property type="term" value="C:plasma membrane"/>
    <property type="evidence" value="ECO:0007669"/>
    <property type="project" value="UniProtKB-SubCell"/>
</dbReference>
<dbReference type="InterPro" id="IPR046530">
    <property type="entry name" value="BIM1-like_dom"/>
</dbReference>
<dbReference type="EMBL" id="NBII01000002">
    <property type="protein sequence ID" value="PAV22302.1"/>
    <property type="molecule type" value="Genomic_DNA"/>
</dbReference>
<dbReference type="Proteomes" id="UP000217199">
    <property type="component" value="Unassembled WGS sequence"/>
</dbReference>
<dbReference type="PANTHER" id="PTHR34992">
    <property type="entry name" value="HYPHAL ANASTAMOSIS-7 PROTEIN"/>
    <property type="match status" value="1"/>
</dbReference>
<feature type="domain" description="Copper acquisition factor BIM1-like" evidence="8">
    <location>
        <begin position="11"/>
        <end position="161"/>
    </location>
</feature>
<dbReference type="CDD" id="cd21176">
    <property type="entry name" value="LPMO_auxiliary-like"/>
    <property type="match status" value="1"/>
</dbReference>
<keyword evidence="7" id="KW-0449">Lipoprotein</keyword>
<evidence type="ECO:0000259" key="8">
    <source>
        <dbReference type="Pfam" id="PF20238"/>
    </source>
</evidence>
<accession>A0A286URX2</accession>
<keyword evidence="3" id="KW-0336">GPI-anchor</keyword>
<keyword evidence="2" id="KW-1003">Cell membrane</keyword>